<dbReference type="SUPFAM" id="SSF53448">
    <property type="entry name" value="Nucleotide-diphospho-sugar transferases"/>
    <property type="match status" value="1"/>
</dbReference>
<gene>
    <name evidence="1" type="ORF">SAMN05444008_117100</name>
</gene>
<sequence>MRIVGFSFIRNAIKYSYPIEEAIRSILPLCEEVVVAVGDSEDGTRELVASISPKIRIIDTVWDKSKLAEGAVLAEETNKALQAIGPDADWCMYIQGDEVLHEAGYSSLKAAMQNWKDDVGVDGLLLQYRHFYGSYDYIGNSSKWYRNEIRVVKNNPAIYSFRDAQGFRKNKDEKLRVKAVGAWMHHYGWVRPPQVMQEKTNNFVRYYHGNETAEQFANTYAEPFDYSQIDSLAKFTGTHPQAMQERIRNINWQFDYDLTYNRTKLKDRIKNGLEKLTGRRFFDYQNYKLV</sequence>
<dbReference type="AlphaFoldDB" id="A0A1M5GXJ1"/>
<dbReference type="RefSeq" id="WP_073046718.1">
    <property type="nucleotide sequence ID" value="NZ_FQUO01000017.1"/>
</dbReference>
<dbReference type="InterPro" id="IPR029044">
    <property type="entry name" value="Nucleotide-diphossugar_trans"/>
</dbReference>
<reference evidence="1 2" key="1">
    <citation type="submission" date="2016-11" db="EMBL/GenBank/DDBJ databases">
        <authorList>
            <person name="Jaros S."/>
            <person name="Januszkiewicz K."/>
            <person name="Wedrychowicz H."/>
        </authorList>
    </citation>
    <scope>NUCLEOTIDE SEQUENCE [LARGE SCALE GENOMIC DNA]</scope>
    <source>
        <strain evidence="1 2">DSM 26897</strain>
    </source>
</reference>
<evidence type="ECO:0000313" key="2">
    <source>
        <dbReference type="Proteomes" id="UP000184368"/>
    </source>
</evidence>
<dbReference type="EMBL" id="FQUO01000017">
    <property type="protein sequence ID" value="SHG08444.1"/>
    <property type="molecule type" value="Genomic_DNA"/>
</dbReference>
<proteinExistence type="predicted"/>
<keyword evidence="2" id="KW-1185">Reference proteome</keyword>
<name>A0A1M5GXJ1_9BACT</name>
<organism evidence="1 2">
    <name type="scientific">Cnuella takakiae</name>
    <dbReference type="NCBI Taxonomy" id="1302690"/>
    <lineage>
        <taxon>Bacteria</taxon>
        <taxon>Pseudomonadati</taxon>
        <taxon>Bacteroidota</taxon>
        <taxon>Chitinophagia</taxon>
        <taxon>Chitinophagales</taxon>
        <taxon>Chitinophagaceae</taxon>
        <taxon>Cnuella</taxon>
    </lineage>
</organism>
<dbReference type="Proteomes" id="UP000184368">
    <property type="component" value="Unassembled WGS sequence"/>
</dbReference>
<evidence type="ECO:0008006" key="3">
    <source>
        <dbReference type="Google" id="ProtNLM"/>
    </source>
</evidence>
<accession>A0A1M5GXJ1</accession>
<protein>
    <recommendedName>
        <fullName evidence="3">Glycosyl transferase family 2</fullName>
    </recommendedName>
</protein>
<dbReference type="Gene3D" id="3.90.550.10">
    <property type="entry name" value="Spore Coat Polysaccharide Biosynthesis Protein SpsA, Chain A"/>
    <property type="match status" value="1"/>
</dbReference>
<dbReference type="OrthoDB" id="9815923at2"/>
<evidence type="ECO:0000313" key="1">
    <source>
        <dbReference type="EMBL" id="SHG08444.1"/>
    </source>
</evidence>